<evidence type="ECO:0008006" key="3">
    <source>
        <dbReference type="Google" id="ProtNLM"/>
    </source>
</evidence>
<evidence type="ECO:0000313" key="1">
    <source>
        <dbReference type="EMBL" id="MBM7038540.1"/>
    </source>
</evidence>
<dbReference type="EMBL" id="JAFEUM010000012">
    <property type="protein sequence ID" value="MBM7038540.1"/>
    <property type="molecule type" value="Genomic_DNA"/>
</dbReference>
<dbReference type="RefSeq" id="WP_205159980.1">
    <property type="nucleotide sequence ID" value="NZ_JAFEUM010000012.1"/>
</dbReference>
<proteinExistence type="predicted"/>
<sequence>MRFDSKFEKLCFNSLTALPDAKVSGIPANRLYGTDKKLKPRRFDFALSVAGKRVVVECKDGHMRTIPAHKAKLKELKAKYRYATKNATVRRLLAAENDNHSIERNLMGFWQATAHDYHSALLLVKDSVWTDTWRDKYGLFMDVLKRDRYSGIPAFCMAERHVEYLPQIMALEPLGEPCVLFELDSGKAKVIAVGNM</sequence>
<evidence type="ECO:0000313" key="2">
    <source>
        <dbReference type="Proteomes" id="UP000809621"/>
    </source>
</evidence>
<comment type="caution">
    <text evidence="1">The sequence shown here is derived from an EMBL/GenBank/DDBJ whole genome shotgun (WGS) entry which is preliminary data.</text>
</comment>
<accession>A0ABS2HM42</accession>
<gene>
    <name evidence="1" type="ORF">JQC93_19360</name>
</gene>
<keyword evidence="2" id="KW-1185">Reference proteome</keyword>
<reference evidence="1 2" key="1">
    <citation type="submission" date="2021-02" db="EMBL/GenBank/DDBJ databases">
        <authorList>
            <person name="Park J.-S."/>
        </authorList>
    </citation>
    <scope>NUCLEOTIDE SEQUENCE [LARGE SCALE GENOMIC DNA]</scope>
    <source>
        <strain evidence="1 2">188UL20-2</strain>
    </source>
</reference>
<name>A0ABS2HM42_9VIBR</name>
<protein>
    <recommendedName>
        <fullName evidence="3">TnsA endonuclease N-terminal domain-containing protein</fullName>
    </recommendedName>
</protein>
<organism evidence="1 2">
    <name type="scientific">Vibrio ulleungensis</name>
    <dbReference type="NCBI Taxonomy" id="2807619"/>
    <lineage>
        <taxon>Bacteria</taxon>
        <taxon>Pseudomonadati</taxon>
        <taxon>Pseudomonadota</taxon>
        <taxon>Gammaproteobacteria</taxon>
        <taxon>Vibrionales</taxon>
        <taxon>Vibrionaceae</taxon>
        <taxon>Vibrio</taxon>
    </lineage>
</organism>
<dbReference type="Proteomes" id="UP000809621">
    <property type="component" value="Unassembled WGS sequence"/>
</dbReference>